<evidence type="ECO:0000256" key="1">
    <source>
        <dbReference type="ARBA" id="ARBA00009320"/>
    </source>
</evidence>
<sequence length="238" mass="25684">MSSLLVADSFLVADGKVRGVDLHRKRYVSSCMSAGCAAAAGFWDEHVGRLPSFGRWFPRFELWSDADGTLRPALQLRPAPTPGDRVRVSIHKGPDPRTNPRVKGPDLDALGALKSEAAASVGADEVLLVDSDGIALEGAYSALAWWEDGVLCFPPADRPILPSVTAQLLRSLAATRDTETAERTRTPDELADADEVWLLNALHGIRPVHAWDAGPIDPLPLSRSTPWQQALTTLAQPL</sequence>
<dbReference type="InterPro" id="IPR036038">
    <property type="entry name" value="Aminotransferase-like"/>
</dbReference>
<dbReference type="SUPFAM" id="SSF56752">
    <property type="entry name" value="D-aminoacid aminotransferase-like PLP-dependent enzymes"/>
    <property type="match status" value="1"/>
</dbReference>
<keyword evidence="2" id="KW-0808">Transferase</keyword>
<gene>
    <name evidence="2" type="ORF">EV643_10612</name>
</gene>
<dbReference type="GO" id="GO:0016740">
    <property type="term" value="F:transferase activity"/>
    <property type="evidence" value="ECO:0007669"/>
    <property type="project" value="UniProtKB-KW"/>
</dbReference>
<dbReference type="AlphaFoldDB" id="A0A4R6KET4"/>
<comment type="similarity">
    <text evidence="1">Belongs to the class-IV pyridoxal-phosphate-dependent aminotransferase family.</text>
</comment>
<proteinExistence type="inferred from homology"/>
<reference evidence="2 3" key="1">
    <citation type="submission" date="2019-03" db="EMBL/GenBank/DDBJ databases">
        <title>Genomic Encyclopedia of Type Strains, Phase III (KMG-III): the genomes of soil and plant-associated and newly described type strains.</title>
        <authorList>
            <person name="Whitman W."/>
        </authorList>
    </citation>
    <scope>NUCLEOTIDE SEQUENCE [LARGE SCALE GENOMIC DNA]</scope>
    <source>
        <strain evidence="2 3">VKM Ac-2527</strain>
    </source>
</reference>
<evidence type="ECO:0000313" key="3">
    <source>
        <dbReference type="Proteomes" id="UP000295388"/>
    </source>
</evidence>
<dbReference type="Pfam" id="PF01063">
    <property type="entry name" value="Aminotran_4"/>
    <property type="match status" value="1"/>
</dbReference>
<dbReference type="EMBL" id="SNWQ01000006">
    <property type="protein sequence ID" value="TDO49043.1"/>
    <property type="molecule type" value="Genomic_DNA"/>
</dbReference>
<dbReference type="Gene3D" id="3.20.10.10">
    <property type="entry name" value="D-amino Acid Aminotransferase, subunit A, domain 2"/>
    <property type="match status" value="1"/>
</dbReference>
<accession>A0A4R6KET4</accession>
<dbReference type="Proteomes" id="UP000295388">
    <property type="component" value="Unassembled WGS sequence"/>
</dbReference>
<dbReference type="GO" id="GO:0046394">
    <property type="term" value="P:carboxylic acid biosynthetic process"/>
    <property type="evidence" value="ECO:0007669"/>
    <property type="project" value="UniProtKB-ARBA"/>
</dbReference>
<organism evidence="2 3">
    <name type="scientific">Kribbella caucasensis</name>
    <dbReference type="NCBI Taxonomy" id="2512215"/>
    <lineage>
        <taxon>Bacteria</taxon>
        <taxon>Bacillati</taxon>
        <taxon>Actinomycetota</taxon>
        <taxon>Actinomycetes</taxon>
        <taxon>Propionibacteriales</taxon>
        <taxon>Kribbellaceae</taxon>
        <taxon>Kribbella</taxon>
    </lineage>
</organism>
<dbReference type="PANTHER" id="PTHR42743:SF11">
    <property type="entry name" value="AMINODEOXYCHORISMATE LYASE"/>
    <property type="match status" value="1"/>
</dbReference>
<dbReference type="InterPro" id="IPR050571">
    <property type="entry name" value="Class-IV_PLP-Dep_Aminotrnsfr"/>
</dbReference>
<evidence type="ECO:0000313" key="2">
    <source>
        <dbReference type="EMBL" id="TDO49043.1"/>
    </source>
</evidence>
<comment type="caution">
    <text evidence="2">The sequence shown here is derived from an EMBL/GenBank/DDBJ whole genome shotgun (WGS) entry which is preliminary data.</text>
</comment>
<keyword evidence="3" id="KW-1185">Reference proteome</keyword>
<dbReference type="InterPro" id="IPR001544">
    <property type="entry name" value="Aminotrans_IV"/>
</dbReference>
<dbReference type="PANTHER" id="PTHR42743">
    <property type="entry name" value="AMINO-ACID AMINOTRANSFERASE"/>
    <property type="match status" value="1"/>
</dbReference>
<name>A0A4R6KET4_9ACTN</name>
<dbReference type="OrthoDB" id="4570776at2"/>
<protein>
    <submittedName>
        <fullName evidence="2">Amino-transferase class IV</fullName>
    </submittedName>
</protein>
<dbReference type="InterPro" id="IPR043132">
    <property type="entry name" value="BCAT-like_C"/>
</dbReference>
<dbReference type="RefSeq" id="WP_133800444.1">
    <property type="nucleotide sequence ID" value="NZ_SNWQ01000006.1"/>
</dbReference>